<dbReference type="AlphaFoldDB" id="A0A450TX75"/>
<accession>A0A450TX75</accession>
<protein>
    <submittedName>
        <fullName evidence="1">Uncharacterized protein</fullName>
    </submittedName>
</protein>
<dbReference type="EMBL" id="CAADFE010000055">
    <property type="protein sequence ID" value="VFJ73877.1"/>
    <property type="molecule type" value="Genomic_DNA"/>
</dbReference>
<gene>
    <name evidence="1" type="ORF">BECKFW1821C_GA0114237_105517</name>
</gene>
<name>A0A450TX75_9GAMM</name>
<reference evidence="1" key="1">
    <citation type="submission" date="2019-02" db="EMBL/GenBank/DDBJ databases">
        <authorList>
            <person name="Gruber-Vodicka R. H."/>
            <person name="Seah K. B. B."/>
        </authorList>
    </citation>
    <scope>NUCLEOTIDE SEQUENCE</scope>
    <source>
        <strain evidence="1">BECK_BZ131</strain>
    </source>
</reference>
<evidence type="ECO:0000313" key="1">
    <source>
        <dbReference type="EMBL" id="VFJ73877.1"/>
    </source>
</evidence>
<sequence length="167" mass="18075">MSLFLAAQPSRHLPDPVQELDGVAGKAYSVGPAPSGVGKIELLADTRSEGVGGISHYPFLEEPVLALPGNLCEIPLGHGAGWFRLRVESRKVEMEQVMVESLDAALGYLGPKLVVKGLRELRRRIDDGICLRENQSEIAGSVPIRYATQKYLALVFAGLNCADHPCR</sequence>
<proteinExistence type="predicted"/>
<organism evidence="1">
    <name type="scientific">Candidatus Kentrum sp. FW</name>
    <dbReference type="NCBI Taxonomy" id="2126338"/>
    <lineage>
        <taxon>Bacteria</taxon>
        <taxon>Pseudomonadati</taxon>
        <taxon>Pseudomonadota</taxon>
        <taxon>Gammaproteobacteria</taxon>
        <taxon>Candidatus Kentrum</taxon>
    </lineage>
</organism>